<dbReference type="Proteomes" id="UP000501914">
    <property type="component" value="Chromosome"/>
</dbReference>
<name>A0A6H0WMQ9_9BACI</name>
<gene>
    <name evidence="1" type="ORF">G4P54_09240</name>
</gene>
<evidence type="ECO:0000313" key="2">
    <source>
        <dbReference type="Proteomes" id="UP000501914"/>
    </source>
</evidence>
<proteinExistence type="predicted"/>
<dbReference type="AlphaFoldDB" id="A0A6H0WMQ9"/>
<sequence length="168" mass="19277">MSMTVEQMTKVFRLVMDDVELNRLLYYKTDPLSPSHPDVQSLENYYDSTNDSPAIINTIFKRAPKTDDLSDSPLCRICVYLGNALPKPSSQSVMLLDQDLMIDVFTHINTFEETEFRNLKINDRINKLLFNQNFAGIGKTSSYKRLLITNPPDGYLGYKLIYTFGAMK</sequence>
<reference evidence="1 2" key="1">
    <citation type="submission" date="2020-02" db="EMBL/GenBank/DDBJ databases">
        <title>Genome sequencing, annotation and comparative genomic analysis of Bacillus tequilensis EA-CB0015, an effective biological control agent against Pseudocercospora fijiensis in banana plants.</title>
        <authorList>
            <person name="Cuellar-Gaviria T.Z."/>
            <person name="Ju K.-S."/>
            <person name="Villegas-Escobar V."/>
        </authorList>
    </citation>
    <scope>NUCLEOTIDE SEQUENCE [LARGE SCALE GENOMIC DNA]</scope>
    <source>
        <strain evidence="1 2">EA-CB0015</strain>
    </source>
</reference>
<evidence type="ECO:0000313" key="1">
    <source>
        <dbReference type="EMBL" id="QIW79975.1"/>
    </source>
</evidence>
<dbReference type="KEGG" id="bteq:G4P54_09240"/>
<protein>
    <submittedName>
        <fullName evidence="1">Uncharacterized protein</fullName>
    </submittedName>
</protein>
<dbReference type="EMBL" id="CP048852">
    <property type="protein sequence ID" value="QIW79975.1"/>
    <property type="molecule type" value="Genomic_DNA"/>
</dbReference>
<keyword evidence="2" id="KW-1185">Reference proteome</keyword>
<organism evidence="1 2">
    <name type="scientific">Bacillus tequilensis</name>
    <dbReference type="NCBI Taxonomy" id="227866"/>
    <lineage>
        <taxon>Bacteria</taxon>
        <taxon>Bacillati</taxon>
        <taxon>Bacillota</taxon>
        <taxon>Bacilli</taxon>
        <taxon>Bacillales</taxon>
        <taxon>Bacillaceae</taxon>
        <taxon>Bacillus</taxon>
    </lineage>
</organism>
<accession>A0A6H0WMQ9</accession>
<dbReference type="RefSeq" id="WP_167872443.1">
    <property type="nucleotide sequence ID" value="NZ_CP048852.1"/>
</dbReference>